<proteinExistence type="predicted"/>
<feature type="compositionally biased region" description="Polar residues" evidence="1">
    <location>
        <begin position="82"/>
        <end position="100"/>
    </location>
</feature>
<gene>
    <name evidence="2" type="ORF">AMELA_G00196190</name>
</gene>
<feature type="region of interest" description="Disordered" evidence="1">
    <location>
        <begin position="82"/>
        <end position="117"/>
    </location>
</feature>
<evidence type="ECO:0000313" key="3">
    <source>
        <dbReference type="Proteomes" id="UP000593565"/>
    </source>
</evidence>
<reference evidence="2 3" key="1">
    <citation type="submission" date="2020-02" db="EMBL/GenBank/DDBJ databases">
        <title>A chromosome-scale genome assembly of the black bullhead catfish (Ameiurus melas).</title>
        <authorList>
            <person name="Wen M."/>
            <person name="Zham M."/>
            <person name="Cabau C."/>
            <person name="Klopp C."/>
            <person name="Donnadieu C."/>
            <person name="Roques C."/>
            <person name="Bouchez O."/>
            <person name="Lampietro C."/>
            <person name="Jouanno E."/>
            <person name="Herpin A."/>
            <person name="Louis A."/>
            <person name="Berthelot C."/>
            <person name="Parey E."/>
            <person name="Roest-Crollius H."/>
            <person name="Braasch I."/>
            <person name="Postlethwait J."/>
            <person name="Robinson-Rechavi M."/>
            <person name="Echchiki A."/>
            <person name="Begum T."/>
            <person name="Montfort J."/>
            <person name="Schartl M."/>
            <person name="Bobe J."/>
            <person name="Guiguen Y."/>
        </authorList>
    </citation>
    <scope>NUCLEOTIDE SEQUENCE [LARGE SCALE GENOMIC DNA]</scope>
    <source>
        <strain evidence="2">M_S1</strain>
        <tissue evidence="2">Blood</tissue>
    </source>
</reference>
<organism evidence="2 3">
    <name type="scientific">Ameiurus melas</name>
    <name type="common">Black bullhead</name>
    <name type="synonym">Silurus melas</name>
    <dbReference type="NCBI Taxonomy" id="219545"/>
    <lineage>
        <taxon>Eukaryota</taxon>
        <taxon>Metazoa</taxon>
        <taxon>Chordata</taxon>
        <taxon>Craniata</taxon>
        <taxon>Vertebrata</taxon>
        <taxon>Euteleostomi</taxon>
        <taxon>Actinopterygii</taxon>
        <taxon>Neopterygii</taxon>
        <taxon>Teleostei</taxon>
        <taxon>Ostariophysi</taxon>
        <taxon>Siluriformes</taxon>
        <taxon>Ictaluridae</taxon>
        <taxon>Ameiurus</taxon>
    </lineage>
</organism>
<accession>A0A7J6A9M6</accession>
<protein>
    <submittedName>
        <fullName evidence="2">Uncharacterized protein</fullName>
    </submittedName>
</protein>
<comment type="caution">
    <text evidence="2">The sequence shown here is derived from an EMBL/GenBank/DDBJ whole genome shotgun (WGS) entry which is preliminary data.</text>
</comment>
<keyword evidence="3" id="KW-1185">Reference proteome</keyword>
<evidence type="ECO:0000256" key="1">
    <source>
        <dbReference type="SAM" id="MobiDB-lite"/>
    </source>
</evidence>
<dbReference type="EMBL" id="JAAGNN010000017">
    <property type="protein sequence ID" value="KAF4078148.1"/>
    <property type="molecule type" value="Genomic_DNA"/>
</dbReference>
<sequence>MSADAIYMLPEELFPKFGPRHCGEFSMAGNMAENTAGLDVGDAVGFAEQENAGTTDALRPKFQWDNKSCLNVAVVRPLPRSSSFEMSQNRPQSPALTPSFSPARATSDISSPIRANRSPSLDRRLRYTVGWNCTRQCPFSFDLRDSRRRVAREQELEHLRRMAAVVDFTFRANPVRKYKPLVLEQSTRPLTIPKSPFTVRHTRK</sequence>
<dbReference type="AlphaFoldDB" id="A0A7J6A9M6"/>
<evidence type="ECO:0000313" key="2">
    <source>
        <dbReference type="EMBL" id="KAF4078148.1"/>
    </source>
</evidence>
<dbReference type="Proteomes" id="UP000593565">
    <property type="component" value="Unassembled WGS sequence"/>
</dbReference>
<name>A0A7J6A9M6_AMEME</name>